<evidence type="ECO:0000313" key="2">
    <source>
        <dbReference type="Proteomes" id="UP000248326"/>
    </source>
</evidence>
<reference evidence="1 2" key="1">
    <citation type="submission" date="2018-06" db="EMBL/GenBank/DDBJ databases">
        <title>Genomic Encyclopedia of Type Strains, Phase IV (KMG-IV): sequencing the most valuable type-strain genomes for metagenomic binning, comparative biology and taxonomic classification.</title>
        <authorList>
            <person name="Goeker M."/>
        </authorList>
    </citation>
    <scope>NUCLEOTIDE SEQUENCE [LARGE SCALE GENOMIC DNA]</scope>
    <source>
        <strain evidence="1 2">DSM 18048</strain>
    </source>
</reference>
<gene>
    <name evidence="1" type="ORF">DES52_10652</name>
</gene>
<evidence type="ECO:0008006" key="3">
    <source>
        <dbReference type="Google" id="ProtNLM"/>
    </source>
</evidence>
<accession>A0A318SA92</accession>
<protein>
    <recommendedName>
        <fullName evidence="3">GIY-YIG nuclease family protein</fullName>
    </recommendedName>
</protein>
<name>A0A318SA92_9DEIO</name>
<keyword evidence="2" id="KW-1185">Reference proteome</keyword>
<organism evidence="1 2">
    <name type="scientific">Deinococcus yavapaiensis KR-236</name>
    <dbReference type="NCBI Taxonomy" id="694435"/>
    <lineage>
        <taxon>Bacteria</taxon>
        <taxon>Thermotogati</taxon>
        <taxon>Deinococcota</taxon>
        <taxon>Deinococci</taxon>
        <taxon>Deinococcales</taxon>
        <taxon>Deinococcaceae</taxon>
        <taxon>Deinococcus</taxon>
    </lineage>
</organism>
<dbReference type="Proteomes" id="UP000248326">
    <property type="component" value="Unassembled WGS sequence"/>
</dbReference>
<dbReference type="EMBL" id="QJSX01000006">
    <property type="protein sequence ID" value="PYE54090.1"/>
    <property type="molecule type" value="Genomic_DNA"/>
</dbReference>
<sequence>MSGPFVPHVLLPQVVRRVVEPGRSGVYVLGRDERGFKPGYVGRSDTDLQRRLATHNHRDEFEYFIFRYAGSPEEAFRLECELWHAHEETASGMLNRIHPDAPSGSGLECPYCAFGKDLAALLRHVS</sequence>
<dbReference type="OrthoDB" id="489258at2"/>
<comment type="caution">
    <text evidence="1">The sequence shown here is derived from an EMBL/GenBank/DDBJ whole genome shotgun (WGS) entry which is preliminary data.</text>
</comment>
<evidence type="ECO:0000313" key="1">
    <source>
        <dbReference type="EMBL" id="PYE54090.1"/>
    </source>
</evidence>
<proteinExistence type="predicted"/>
<dbReference type="AlphaFoldDB" id="A0A318SA92"/>